<organism evidence="3 4">
    <name type="scientific">Marinobacterium aestuarii</name>
    <dbReference type="NCBI Taxonomy" id="1821621"/>
    <lineage>
        <taxon>Bacteria</taxon>
        <taxon>Pseudomonadati</taxon>
        <taxon>Pseudomonadota</taxon>
        <taxon>Gammaproteobacteria</taxon>
        <taxon>Oceanospirillales</taxon>
        <taxon>Oceanospirillaceae</taxon>
        <taxon>Marinobacterium</taxon>
    </lineage>
</organism>
<keyword evidence="4" id="KW-1185">Reference proteome</keyword>
<gene>
    <name evidence="3" type="ORF">A8C75_22625</name>
</gene>
<evidence type="ECO:0000313" key="4">
    <source>
        <dbReference type="Proteomes" id="UP000078070"/>
    </source>
</evidence>
<sequence>MSNITFDRQTVNQALQNKYSLPTYQRDYKWTEKQFRELLTDLQGAFLDNYSSDHGRKDVGSYEDYFLGTIITTSVADGVKSIIDGQQRLTTITLLLSWFQRKKLTDPSLSLADLDSLIRRELWGDKDYNLSFDGPRAQLFNLLLDASVKDQDLSSNVESVQGLDQSGKRLFDLFGSIENYLDSQILEGLLPFFSDFVVNKVLLTEIGVPSEQDAHRVFVTMNDRGLKLSPIDLLKGYLLSNINDDQANSESHEHWIETVSGLKKISSEEDSQFLKTWLRSQYGESIRGKSRGDSPGDFEVIGDSYHRWLIDNRERIGLSNSDDFQQLISETMPFYAKIYTKVKAAESGWSTAFPHLFYNGSRNLTLQAMLILASIKIGDTSADVNTKIKLVSFFLDVFATSRVISGKDNTYDNVRDSIFYFAKKIRNLDVDSLRSTLKDEASKYVGDINNVAELSYGRAKRQDILHILGRFGEFLENICSQTNSVRFSGYIDRSLGAKTFDIEHILSEVIEESKADASEDWDFSNDSNYLQRRNYLGGLVLLPRGRNRSLKCKPYSQKLGVYATENVLCQSLTAQFFENNPSAREGLIQAGISVNSIAKFGDAAITERGELYQQVAKTIWSTSKFDTV</sequence>
<dbReference type="EMBL" id="CP015839">
    <property type="protein sequence ID" value="ANG64997.1"/>
    <property type="molecule type" value="Genomic_DNA"/>
</dbReference>
<reference evidence="4" key="1">
    <citation type="submission" date="2016-05" db="EMBL/GenBank/DDBJ databases">
        <authorList>
            <person name="Baek K."/>
            <person name="Yang S.-J."/>
        </authorList>
    </citation>
    <scope>NUCLEOTIDE SEQUENCE [LARGE SCALE GENOMIC DNA]</scope>
    <source>
        <strain evidence="4">ST58-10</strain>
    </source>
</reference>
<dbReference type="KEGG" id="mars:A8C75_22625"/>
<name>A0A1A9F445_9GAMM</name>
<dbReference type="PANTHER" id="PTHR35149">
    <property type="entry name" value="SLL5132 PROTEIN"/>
    <property type="match status" value="1"/>
</dbReference>
<dbReference type="STRING" id="1821621.A8C75_22625"/>
<dbReference type="Pfam" id="PF07510">
    <property type="entry name" value="GmrSD_C"/>
    <property type="match status" value="1"/>
</dbReference>
<dbReference type="Proteomes" id="UP000078070">
    <property type="component" value="Chromosome"/>
</dbReference>
<evidence type="ECO:0000259" key="1">
    <source>
        <dbReference type="Pfam" id="PF03235"/>
    </source>
</evidence>
<dbReference type="RefSeq" id="WP_067386788.1">
    <property type="nucleotide sequence ID" value="NZ_CP015839.1"/>
</dbReference>
<feature type="domain" description="GmrSD restriction endonucleases N-terminal" evidence="1">
    <location>
        <begin position="14"/>
        <end position="238"/>
    </location>
</feature>
<dbReference type="PANTHER" id="PTHR35149:SF2">
    <property type="entry name" value="DUF262 DOMAIN-CONTAINING PROTEIN"/>
    <property type="match status" value="1"/>
</dbReference>
<dbReference type="InterPro" id="IPR004919">
    <property type="entry name" value="GmrSD_N"/>
</dbReference>
<evidence type="ECO:0000259" key="2">
    <source>
        <dbReference type="Pfam" id="PF07510"/>
    </source>
</evidence>
<feature type="domain" description="GmrSD restriction endonucleases C-terminal" evidence="2">
    <location>
        <begin position="497"/>
        <end position="610"/>
    </location>
</feature>
<evidence type="ECO:0000313" key="3">
    <source>
        <dbReference type="EMBL" id="ANG64997.1"/>
    </source>
</evidence>
<proteinExistence type="predicted"/>
<dbReference type="OrthoDB" id="9798761at2"/>
<accession>A0A1A9F445</accession>
<dbReference type="Pfam" id="PF03235">
    <property type="entry name" value="GmrSD_N"/>
    <property type="match status" value="1"/>
</dbReference>
<reference evidence="3 4" key="2">
    <citation type="journal article" date="2018" name="Int. J. Syst. Evol. Microbiol.">
        <title>Marinobacterium aestuarii sp. nov., a benzene-degrading marine bacterium isolated from estuary sediment.</title>
        <authorList>
            <person name="Bae S.S."/>
            <person name="Jung J."/>
            <person name="Chung D."/>
            <person name="Baek K."/>
        </authorList>
    </citation>
    <scope>NUCLEOTIDE SEQUENCE [LARGE SCALE GENOMIC DNA]</scope>
    <source>
        <strain evidence="3 4">ST58-10</strain>
    </source>
</reference>
<dbReference type="AlphaFoldDB" id="A0A1A9F445"/>
<dbReference type="InterPro" id="IPR011089">
    <property type="entry name" value="GmrSD_C"/>
</dbReference>
<protein>
    <recommendedName>
        <fullName evidence="5">DUF262 domain-containing protein</fullName>
    </recommendedName>
</protein>
<evidence type="ECO:0008006" key="5">
    <source>
        <dbReference type="Google" id="ProtNLM"/>
    </source>
</evidence>